<keyword evidence="2" id="KW-1185">Reference proteome</keyword>
<comment type="caution">
    <text evidence="1">The sequence shown here is derived from an EMBL/GenBank/DDBJ whole genome shotgun (WGS) entry which is preliminary data.</text>
</comment>
<gene>
    <name evidence="1" type="ORF">FK220_005075</name>
</gene>
<sequence length="100" mass="11042">METKHQFTLVEGTFSPADAADVLFSLIGDKIKFHQLQMLGVQNLAGKDLVLSQKRIQSLTESKNLSKQLIIKARDEGVHLQINGEISIALVKTSQNQLPS</sequence>
<proteinExistence type="predicted"/>
<dbReference type="RefSeq" id="WP_152573176.1">
    <property type="nucleotide sequence ID" value="NZ_VIKU02000001.1"/>
</dbReference>
<evidence type="ECO:0000313" key="2">
    <source>
        <dbReference type="Proteomes" id="UP000707206"/>
    </source>
</evidence>
<evidence type="ECO:0000313" key="1">
    <source>
        <dbReference type="EMBL" id="NHF58700.1"/>
    </source>
</evidence>
<dbReference type="EMBL" id="VIKU02000001">
    <property type="protein sequence ID" value="NHF58700.1"/>
    <property type="molecule type" value="Genomic_DNA"/>
</dbReference>
<name>A0A967ASK8_9FLAO</name>
<organism evidence="1 2">
    <name type="scientific">Pelagihabitans pacificus</name>
    <dbReference type="NCBI Taxonomy" id="2696054"/>
    <lineage>
        <taxon>Bacteria</taxon>
        <taxon>Pseudomonadati</taxon>
        <taxon>Bacteroidota</taxon>
        <taxon>Flavobacteriia</taxon>
        <taxon>Flavobacteriales</taxon>
        <taxon>Flavobacteriaceae</taxon>
        <taxon>Pelagihabitans</taxon>
    </lineage>
</organism>
<reference evidence="1" key="2">
    <citation type="submission" date="2020-03" db="EMBL/GenBank/DDBJ databases">
        <title>Flavobacteriaceae bacterium strain TP-CH-4, a member of the family Flavobacteriaceae isolated from a deep-sea seamount.</title>
        <authorList>
            <person name="Zhang D.-C."/>
        </authorList>
    </citation>
    <scope>NUCLEOTIDE SEQUENCE</scope>
    <source>
        <strain evidence="1">TP-CH-4</strain>
    </source>
</reference>
<dbReference type="AlphaFoldDB" id="A0A967ASK8"/>
<reference evidence="1" key="1">
    <citation type="submission" date="2019-07" db="EMBL/GenBank/DDBJ databases">
        <authorList>
            <person name="De-Chao Zhang Q."/>
        </authorList>
    </citation>
    <scope>NUCLEOTIDE SEQUENCE</scope>
    <source>
        <strain evidence="1">TP-CH-4</strain>
    </source>
</reference>
<protein>
    <submittedName>
        <fullName evidence="1">Uncharacterized protein</fullName>
    </submittedName>
</protein>
<accession>A0A967ASK8</accession>
<dbReference type="Proteomes" id="UP000707206">
    <property type="component" value="Unassembled WGS sequence"/>
</dbReference>